<dbReference type="CDD" id="cd00074">
    <property type="entry name" value="HFD_H2A"/>
    <property type="match status" value="1"/>
</dbReference>
<dbReference type="Gene3D" id="1.10.20.10">
    <property type="entry name" value="Histone, subunit A"/>
    <property type="match status" value="1"/>
</dbReference>
<evidence type="ECO:0000256" key="5">
    <source>
        <dbReference type="ARBA" id="ARBA00011538"/>
    </source>
</evidence>
<evidence type="ECO:0000256" key="6">
    <source>
        <dbReference type="ARBA" id="ARBA00017642"/>
    </source>
</evidence>
<dbReference type="GO" id="GO:0000786">
    <property type="term" value="C:nucleosome"/>
    <property type="evidence" value="ECO:0007669"/>
    <property type="project" value="UniProtKB-KW"/>
</dbReference>
<comment type="similarity">
    <text evidence="4">Belongs to the histone H2A family.</text>
</comment>
<dbReference type="InterPro" id="IPR000477">
    <property type="entry name" value="RT_dom"/>
</dbReference>
<comment type="subcellular location">
    <subcellularLocation>
        <location evidence="3">Chromosome</location>
    </subcellularLocation>
    <subcellularLocation>
        <location evidence="2">Nucleus</location>
    </subcellularLocation>
</comment>
<dbReference type="CDD" id="cd01650">
    <property type="entry name" value="RT_nLTR_like"/>
    <property type="match status" value="1"/>
</dbReference>
<dbReference type="FunFam" id="1.10.20.10:FF:000173">
    <property type="entry name" value="Histone H2A"/>
    <property type="match status" value="1"/>
</dbReference>
<dbReference type="GO" id="GO:0003677">
    <property type="term" value="F:DNA binding"/>
    <property type="evidence" value="ECO:0007669"/>
    <property type="project" value="UniProtKB-KW"/>
</dbReference>
<gene>
    <name evidence="12" type="ORF">RRG08_049540</name>
</gene>
<evidence type="ECO:0000313" key="12">
    <source>
        <dbReference type="EMBL" id="KAK3762676.1"/>
    </source>
</evidence>
<evidence type="ECO:0000256" key="8">
    <source>
        <dbReference type="ARBA" id="ARBA00023125"/>
    </source>
</evidence>
<keyword evidence="9" id="KW-0539">Nucleus</keyword>
<proteinExistence type="inferred from homology"/>
<evidence type="ECO:0000256" key="9">
    <source>
        <dbReference type="ARBA" id="ARBA00023242"/>
    </source>
</evidence>
<evidence type="ECO:0000256" key="10">
    <source>
        <dbReference type="ARBA" id="ARBA00023269"/>
    </source>
</evidence>
<evidence type="ECO:0000259" key="11">
    <source>
        <dbReference type="PROSITE" id="PS50878"/>
    </source>
</evidence>
<comment type="subunit">
    <text evidence="5">The nucleosome is a histone octamer containing two molecules each of H2A, H2B, H3 and H4 assembled in one H3-H4 heterotetramer and two H2A-H2B heterodimers. The octamer wraps approximately 147 bp of DNA.</text>
</comment>
<comment type="function">
    <text evidence="1">Core component of nucleosome. Nucleosomes wrap and compact DNA into chromatin, limiting DNA accessibility to the cellular machineries which require DNA as a template. Histones thereby play a central role in transcription regulation, DNA repair, DNA replication and chromosomal stability. DNA accessibility is regulated via a complex set of post-translational modifications of histones, also called histone code, and nucleosome remodeling.</text>
</comment>
<dbReference type="Pfam" id="PF00125">
    <property type="entry name" value="Histone"/>
    <property type="match status" value="1"/>
</dbReference>
<dbReference type="PRINTS" id="PR00620">
    <property type="entry name" value="HISTONEH2A"/>
</dbReference>
<evidence type="ECO:0000256" key="1">
    <source>
        <dbReference type="ARBA" id="ARBA00002001"/>
    </source>
</evidence>
<keyword evidence="13" id="KW-1185">Reference proteome</keyword>
<protein>
    <recommendedName>
        <fullName evidence="6">Histone H2A</fullName>
    </recommendedName>
</protein>
<dbReference type="InterPro" id="IPR007125">
    <property type="entry name" value="H2A/H2B/H3"/>
</dbReference>
<dbReference type="GO" id="GO:0005634">
    <property type="term" value="C:nucleus"/>
    <property type="evidence" value="ECO:0007669"/>
    <property type="project" value="UniProtKB-SubCell"/>
</dbReference>
<sequence length="959" mass="111353">MKTILKLLGNPELEPERKTMLQKEIDDMEEEKYRGAAVRCKIDTEQEDIPTKHFLTREQNVQKSRTIKEIKKRNGEITTKQEEIKEEFKEFYKNLYTEEGQPDENKQEEYTKYVRKIEEGDREEMEHPFTENEIEAAIKELNKNKSPGPDGLTSEFYQTFQKQLTPILKKVVDQAIERGRIPGEMKLSYITLLPKDEKNRTEVSKYRPVSLLNTDYKVISKMLTARLRKVMNKLVHKDQQCAVKGRKIQNHLHNIREIITYCKVKGTPARIVSLDQEKAFDRVSHTFLHKVMEASNLSGYFREWIRILYDTPCSQVIVNQEVSEAFTLTRSVRQGCSLSPLLYALILEPLLESIRQDPEIKGIEIPGGGTQKVKAFADDTMMLVTEDKTIGKIIGKFQDFGKASGSKINIEKTCAMNIGPERNRTPPPLNIKVVSEMKMYGLHFTNQKEQTTTKSWKDLLEKCRKQVESYKNKHTTIYGRAKIINTKILPQIIYQLNIFKPPLDFYKEYGKIVMPFLFKSTVRWIGRRELALDYTERGLRIQDPEIKTEAMRIKYLTEAIEEKKQFPLVEYFLGVGMTRFTPLNNNVPHCLRKIDNPFHQELRKVITKHPKQIGEKEVYQAILPKPERPLYEKMRLMYRFTIVDVTPAFRNLHNKKLTNRTKEITLRLLYNMTPIANRARCPFCQEEQSEIHLYGLCKAWKGARVELQKKIRMMTTVTEWNFLKMTLINIYPNFGKEEEKIKELVHKYRRLVWELTLKQKHHDAQYSQANLKTICLVNIQRLLRKGNYAERVGAGAPVYLAAVLEYLAAEVLELAGNAARDNKKTRIIPRHLQLAIRNDEELNKLLSGVTIAQGGACSRANLRSVFTRHLEGRFHASCGGAFSHDTQRGYLKRGRRARSYASFRGKFSTAFSRGANAGAFSRVAQRGYLKRGRRGRHFQDSSQFTTAFSRLNASLRVAC</sequence>
<evidence type="ECO:0000256" key="7">
    <source>
        <dbReference type="ARBA" id="ARBA00022454"/>
    </source>
</evidence>
<dbReference type="InterPro" id="IPR002119">
    <property type="entry name" value="Histone_H2A"/>
</dbReference>
<dbReference type="InterPro" id="IPR009072">
    <property type="entry name" value="Histone-fold"/>
</dbReference>
<keyword evidence="7" id="KW-0158">Chromosome</keyword>
<comment type="caution">
    <text evidence="12">The sequence shown here is derived from an EMBL/GenBank/DDBJ whole genome shotgun (WGS) entry which is preliminary data.</text>
</comment>
<dbReference type="AlphaFoldDB" id="A0AAE1D9V1"/>
<dbReference type="SUPFAM" id="SSF47113">
    <property type="entry name" value="Histone-fold"/>
    <property type="match status" value="1"/>
</dbReference>
<name>A0AAE1D9V1_9GAST</name>
<dbReference type="InterPro" id="IPR032454">
    <property type="entry name" value="Histone_H2A_C"/>
</dbReference>
<keyword evidence="10" id="KW-0544">Nucleosome core</keyword>
<dbReference type="GO" id="GO:0046982">
    <property type="term" value="F:protein heterodimerization activity"/>
    <property type="evidence" value="ECO:0007669"/>
    <property type="project" value="InterPro"/>
</dbReference>
<dbReference type="InterPro" id="IPR043502">
    <property type="entry name" value="DNA/RNA_pol_sf"/>
</dbReference>
<dbReference type="SMART" id="SM00414">
    <property type="entry name" value="H2A"/>
    <property type="match status" value="1"/>
</dbReference>
<dbReference type="GO" id="GO:0030527">
    <property type="term" value="F:structural constituent of chromatin"/>
    <property type="evidence" value="ECO:0007669"/>
    <property type="project" value="InterPro"/>
</dbReference>
<dbReference type="Pfam" id="PF00078">
    <property type="entry name" value="RVT_1"/>
    <property type="match status" value="1"/>
</dbReference>
<dbReference type="Pfam" id="PF16211">
    <property type="entry name" value="Histone_H2A_C"/>
    <property type="match status" value="1"/>
</dbReference>
<dbReference type="PANTHER" id="PTHR31635:SF196">
    <property type="entry name" value="REVERSE TRANSCRIPTASE DOMAIN-CONTAINING PROTEIN-RELATED"/>
    <property type="match status" value="1"/>
</dbReference>
<evidence type="ECO:0000256" key="3">
    <source>
        <dbReference type="ARBA" id="ARBA00004286"/>
    </source>
</evidence>
<evidence type="ECO:0000256" key="4">
    <source>
        <dbReference type="ARBA" id="ARBA00010691"/>
    </source>
</evidence>
<evidence type="ECO:0000256" key="2">
    <source>
        <dbReference type="ARBA" id="ARBA00004123"/>
    </source>
</evidence>
<keyword evidence="8" id="KW-0238">DNA-binding</keyword>
<dbReference type="PANTHER" id="PTHR31635">
    <property type="entry name" value="REVERSE TRANSCRIPTASE DOMAIN-CONTAINING PROTEIN-RELATED"/>
    <property type="match status" value="1"/>
</dbReference>
<dbReference type="EMBL" id="JAWDGP010004661">
    <property type="protein sequence ID" value="KAK3762676.1"/>
    <property type="molecule type" value="Genomic_DNA"/>
</dbReference>
<accession>A0AAE1D9V1</accession>
<feature type="domain" description="Reverse transcriptase" evidence="11">
    <location>
        <begin position="174"/>
        <end position="444"/>
    </location>
</feature>
<organism evidence="12 13">
    <name type="scientific">Elysia crispata</name>
    <name type="common">lettuce slug</name>
    <dbReference type="NCBI Taxonomy" id="231223"/>
    <lineage>
        <taxon>Eukaryota</taxon>
        <taxon>Metazoa</taxon>
        <taxon>Spiralia</taxon>
        <taxon>Lophotrochozoa</taxon>
        <taxon>Mollusca</taxon>
        <taxon>Gastropoda</taxon>
        <taxon>Heterobranchia</taxon>
        <taxon>Euthyneura</taxon>
        <taxon>Panpulmonata</taxon>
        <taxon>Sacoglossa</taxon>
        <taxon>Placobranchoidea</taxon>
        <taxon>Plakobranchidae</taxon>
        <taxon>Elysia</taxon>
    </lineage>
</organism>
<dbReference type="PROSITE" id="PS50878">
    <property type="entry name" value="RT_POL"/>
    <property type="match status" value="1"/>
</dbReference>
<dbReference type="SUPFAM" id="SSF56672">
    <property type="entry name" value="DNA/RNA polymerases"/>
    <property type="match status" value="1"/>
</dbReference>
<dbReference type="Proteomes" id="UP001283361">
    <property type="component" value="Unassembled WGS sequence"/>
</dbReference>
<reference evidence="12" key="1">
    <citation type="journal article" date="2023" name="G3 (Bethesda)">
        <title>A reference genome for the long-term kleptoplast-retaining sea slug Elysia crispata morphotype clarki.</title>
        <authorList>
            <person name="Eastman K.E."/>
            <person name="Pendleton A.L."/>
            <person name="Shaikh M.A."/>
            <person name="Suttiyut T."/>
            <person name="Ogas R."/>
            <person name="Tomko P."/>
            <person name="Gavelis G."/>
            <person name="Widhalm J.R."/>
            <person name="Wisecaver J.H."/>
        </authorList>
    </citation>
    <scope>NUCLEOTIDE SEQUENCE</scope>
    <source>
        <strain evidence="12">ECLA1</strain>
    </source>
</reference>
<evidence type="ECO:0000313" key="13">
    <source>
        <dbReference type="Proteomes" id="UP001283361"/>
    </source>
</evidence>